<gene>
    <name evidence="1" type="ORF">AV649_03805</name>
</gene>
<proteinExistence type="predicted"/>
<reference evidence="2" key="1">
    <citation type="submission" date="2016-01" db="EMBL/GenBank/DDBJ databases">
        <title>Whole genome sequencing of Bhargavaea cecembensis T14.</title>
        <authorList>
            <person name="Hong K.W."/>
        </authorList>
    </citation>
    <scope>NUCLEOTIDE SEQUENCE [LARGE SCALE GENOMIC DNA]</scope>
    <source>
        <strain evidence="2">M19</strain>
    </source>
</reference>
<dbReference type="RefSeq" id="WP_048012798.1">
    <property type="nucleotide sequence ID" value="NZ_JBDOCU010000001.1"/>
</dbReference>
<evidence type="ECO:0000313" key="2">
    <source>
        <dbReference type="Proteomes" id="UP000076510"/>
    </source>
</evidence>
<sequence length="178" mass="19991">MSGQHFRLLFVGSLLLLTILPLTLMTIHQNGEKKDSFLEFARSYASLDREVVKAVEEYRMVEGTEDADDAASGAGAAASEGISAMWELDAPENLPVDVKDQLQHALSSIRDSYHSIKFEMDTVHHLVEDPDISFLETQAQYFGYVADRERRESRESMIKAGDSLGFSREDMMKIIGEQ</sequence>
<dbReference type="EMBL" id="LQQY01000034">
    <property type="protein sequence ID" value="KZE45328.1"/>
    <property type="molecule type" value="Genomic_DNA"/>
</dbReference>
<name>A0A165J541_9BACI</name>
<dbReference type="AlphaFoldDB" id="A0A165J541"/>
<dbReference type="OrthoDB" id="2941575at2"/>
<protein>
    <submittedName>
        <fullName evidence="1">Uncharacterized protein</fullName>
    </submittedName>
</protein>
<accession>A0A165J541</accession>
<comment type="caution">
    <text evidence="1">The sequence shown here is derived from an EMBL/GenBank/DDBJ whole genome shotgun (WGS) entry which is preliminary data.</text>
</comment>
<dbReference type="Proteomes" id="UP000076510">
    <property type="component" value="Unassembled WGS sequence"/>
</dbReference>
<organism evidence="1 2">
    <name type="scientific">Rossellomorea marisflavi</name>
    <dbReference type="NCBI Taxonomy" id="189381"/>
    <lineage>
        <taxon>Bacteria</taxon>
        <taxon>Bacillati</taxon>
        <taxon>Bacillota</taxon>
        <taxon>Bacilli</taxon>
        <taxon>Bacillales</taxon>
        <taxon>Bacillaceae</taxon>
        <taxon>Rossellomorea</taxon>
    </lineage>
</organism>
<evidence type="ECO:0000313" key="1">
    <source>
        <dbReference type="EMBL" id="KZE45328.1"/>
    </source>
</evidence>